<dbReference type="AlphaFoldDB" id="A0A238Y643"/>
<evidence type="ECO:0000313" key="1">
    <source>
        <dbReference type="EMBL" id="SNR66288.1"/>
    </source>
</evidence>
<protein>
    <submittedName>
        <fullName evidence="1">Uncharacterized protein</fullName>
    </submittedName>
</protein>
<organism evidence="1 2">
    <name type="scientific">Actinoplanes regularis</name>
    <dbReference type="NCBI Taxonomy" id="52697"/>
    <lineage>
        <taxon>Bacteria</taxon>
        <taxon>Bacillati</taxon>
        <taxon>Actinomycetota</taxon>
        <taxon>Actinomycetes</taxon>
        <taxon>Micromonosporales</taxon>
        <taxon>Micromonosporaceae</taxon>
        <taxon>Actinoplanes</taxon>
    </lineage>
</organism>
<dbReference type="Proteomes" id="UP000198415">
    <property type="component" value="Unassembled WGS sequence"/>
</dbReference>
<keyword evidence="2" id="KW-1185">Reference proteome</keyword>
<dbReference type="EMBL" id="FZNR01000004">
    <property type="protein sequence ID" value="SNR66288.1"/>
    <property type="molecule type" value="Genomic_DNA"/>
</dbReference>
<reference evidence="1 2" key="1">
    <citation type="submission" date="2017-06" db="EMBL/GenBank/DDBJ databases">
        <authorList>
            <person name="Kim H.J."/>
            <person name="Triplett B.A."/>
        </authorList>
    </citation>
    <scope>NUCLEOTIDE SEQUENCE [LARGE SCALE GENOMIC DNA]</scope>
    <source>
        <strain evidence="1 2">DSM 43151</strain>
    </source>
</reference>
<accession>A0A238Y643</accession>
<sequence>MHSLYEEAGRRRLGLGSGSPAFRAHLSPEATHYLFPDPADYYWPGEDRPWWECRVLLQMVDGERITGSLAVLPEMFTALPSNVPRMRQRRLVLSARMLERDSYLWFRDHEDACTPRRCGYPEEPTGQ</sequence>
<gene>
    <name evidence="1" type="ORF">SAMN06264365_104272</name>
</gene>
<name>A0A238Y643_9ACTN</name>
<proteinExistence type="predicted"/>
<evidence type="ECO:0000313" key="2">
    <source>
        <dbReference type="Proteomes" id="UP000198415"/>
    </source>
</evidence>